<feature type="region of interest" description="Disordered" evidence="1">
    <location>
        <begin position="1"/>
        <end position="98"/>
    </location>
</feature>
<feature type="compositionally biased region" description="Acidic residues" evidence="1">
    <location>
        <begin position="74"/>
        <end position="88"/>
    </location>
</feature>
<dbReference type="Proteomes" id="UP001231189">
    <property type="component" value="Unassembled WGS sequence"/>
</dbReference>
<dbReference type="AlphaFoldDB" id="A0AAD8SUQ1"/>
<evidence type="ECO:0000256" key="1">
    <source>
        <dbReference type="SAM" id="MobiDB-lite"/>
    </source>
</evidence>
<gene>
    <name evidence="3" type="ORF">QYE76_052438</name>
</gene>
<proteinExistence type="predicted"/>
<reference evidence="3" key="1">
    <citation type="submission" date="2023-07" db="EMBL/GenBank/DDBJ databases">
        <title>A chromosome-level genome assembly of Lolium multiflorum.</title>
        <authorList>
            <person name="Chen Y."/>
            <person name="Copetti D."/>
            <person name="Kolliker R."/>
            <person name="Studer B."/>
        </authorList>
    </citation>
    <scope>NUCLEOTIDE SEQUENCE</scope>
    <source>
        <strain evidence="3">02402/16</strain>
        <tissue evidence="3">Leaf</tissue>
    </source>
</reference>
<dbReference type="EMBL" id="JAUUTY010000003">
    <property type="protein sequence ID" value="KAK1664279.1"/>
    <property type="molecule type" value="Genomic_DNA"/>
</dbReference>
<sequence length="371" mass="42910">MVEPSSSQHQQTPSLEANDAPTQEQEQDPPSSVQDQGQDQPRIHDGSDEYPFNILLPLNNVQDQAHDDEHSQEIEEDQVEVQDGDPSDQVDQVIPPRPRRTKEEIETRRLAIRDRNLEILEHTREKVLSDVRGRVSTRRQLANFSNHHAYISLVEPKKVFEALEDPDWLKAMHDELNNFKRNKVWTLVEKPKECRNVIGTKWIFKNKQDEFGIVVRNKARLIAQGFSQIEGIEFGETYAPVARLESIHILLAYASHHNFKLQQMDVRSAFLNGPLHEEVYVKQPPGFEDPDFPNHVYKLDKALYGLKQAPRAWYEHLKELLIDRGFDVGLIDPTLFTKRVNGELFVCQLYVDDIIFGSAKKAFNDEFSKLT</sequence>
<dbReference type="InterPro" id="IPR013103">
    <property type="entry name" value="RVT_2"/>
</dbReference>
<evidence type="ECO:0000313" key="3">
    <source>
        <dbReference type="EMBL" id="KAK1664279.1"/>
    </source>
</evidence>
<feature type="domain" description="Reverse transcriptase Ty1/copia-type" evidence="2">
    <location>
        <begin position="182"/>
        <end position="362"/>
    </location>
</feature>
<protein>
    <recommendedName>
        <fullName evidence="2">Reverse transcriptase Ty1/copia-type domain-containing protein</fullName>
    </recommendedName>
</protein>
<feature type="compositionally biased region" description="Polar residues" evidence="1">
    <location>
        <begin position="1"/>
        <end position="39"/>
    </location>
</feature>
<dbReference type="Pfam" id="PF07727">
    <property type="entry name" value="RVT_2"/>
    <property type="match status" value="1"/>
</dbReference>
<dbReference type="InterPro" id="IPR043502">
    <property type="entry name" value="DNA/RNA_pol_sf"/>
</dbReference>
<accession>A0AAD8SUQ1</accession>
<dbReference type="SUPFAM" id="SSF56672">
    <property type="entry name" value="DNA/RNA polymerases"/>
    <property type="match status" value="1"/>
</dbReference>
<feature type="compositionally biased region" description="Basic and acidic residues" evidence="1">
    <location>
        <begin position="64"/>
        <end position="73"/>
    </location>
</feature>
<evidence type="ECO:0000259" key="2">
    <source>
        <dbReference type="Pfam" id="PF07727"/>
    </source>
</evidence>
<keyword evidence="4" id="KW-1185">Reference proteome</keyword>
<name>A0AAD8SUQ1_LOLMU</name>
<evidence type="ECO:0000313" key="4">
    <source>
        <dbReference type="Proteomes" id="UP001231189"/>
    </source>
</evidence>
<comment type="caution">
    <text evidence="3">The sequence shown here is derived from an EMBL/GenBank/DDBJ whole genome shotgun (WGS) entry which is preliminary data.</text>
</comment>
<organism evidence="3 4">
    <name type="scientific">Lolium multiflorum</name>
    <name type="common">Italian ryegrass</name>
    <name type="synonym">Lolium perenne subsp. multiflorum</name>
    <dbReference type="NCBI Taxonomy" id="4521"/>
    <lineage>
        <taxon>Eukaryota</taxon>
        <taxon>Viridiplantae</taxon>
        <taxon>Streptophyta</taxon>
        <taxon>Embryophyta</taxon>
        <taxon>Tracheophyta</taxon>
        <taxon>Spermatophyta</taxon>
        <taxon>Magnoliopsida</taxon>
        <taxon>Liliopsida</taxon>
        <taxon>Poales</taxon>
        <taxon>Poaceae</taxon>
        <taxon>BOP clade</taxon>
        <taxon>Pooideae</taxon>
        <taxon>Poodae</taxon>
        <taxon>Poeae</taxon>
        <taxon>Poeae Chloroplast Group 2 (Poeae type)</taxon>
        <taxon>Loliodinae</taxon>
        <taxon>Loliinae</taxon>
        <taxon>Lolium</taxon>
    </lineage>
</organism>